<dbReference type="InterPro" id="IPR036390">
    <property type="entry name" value="WH_DNA-bd_sf"/>
</dbReference>
<dbReference type="RefSeq" id="WP_094436596.1">
    <property type="nucleotide sequence ID" value="NZ_AP024172.1"/>
</dbReference>
<feature type="domain" description="HTH lysR-type" evidence="5">
    <location>
        <begin position="2"/>
        <end position="59"/>
    </location>
</feature>
<comment type="caution">
    <text evidence="6">The sequence shown here is derived from an EMBL/GenBank/DDBJ whole genome shotgun (WGS) entry which is preliminary data.</text>
</comment>
<dbReference type="PANTHER" id="PTHR30346">
    <property type="entry name" value="TRANSCRIPTIONAL DUAL REGULATOR HCAR-RELATED"/>
    <property type="match status" value="1"/>
</dbReference>
<dbReference type="GO" id="GO:0003677">
    <property type="term" value="F:DNA binding"/>
    <property type="evidence" value="ECO:0007669"/>
    <property type="project" value="UniProtKB-KW"/>
</dbReference>
<dbReference type="EMBL" id="NKDB02000001">
    <property type="protein sequence ID" value="RKJ99588.1"/>
    <property type="molecule type" value="Genomic_DNA"/>
</dbReference>
<dbReference type="GO" id="GO:0032993">
    <property type="term" value="C:protein-DNA complex"/>
    <property type="evidence" value="ECO:0007669"/>
    <property type="project" value="TreeGrafter"/>
</dbReference>
<dbReference type="Gene3D" id="1.10.10.10">
    <property type="entry name" value="Winged helix-like DNA-binding domain superfamily/Winged helix DNA-binding domain"/>
    <property type="match status" value="1"/>
</dbReference>
<evidence type="ECO:0000313" key="6">
    <source>
        <dbReference type="EMBL" id="RKJ99588.1"/>
    </source>
</evidence>
<dbReference type="PRINTS" id="PR00039">
    <property type="entry name" value="HTHLYSR"/>
</dbReference>
<dbReference type="Pfam" id="PF03466">
    <property type="entry name" value="LysR_substrate"/>
    <property type="match status" value="1"/>
</dbReference>
<comment type="similarity">
    <text evidence="1">Belongs to the LysR transcriptional regulatory family.</text>
</comment>
<organism evidence="6 7">
    <name type="scientific">Alicycliphilus denitrificans</name>
    <dbReference type="NCBI Taxonomy" id="179636"/>
    <lineage>
        <taxon>Bacteria</taxon>
        <taxon>Pseudomonadati</taxon>
        <taxon>Pseudomonadota</taxon>
        <taxon>Betaproteobacteria</taxon>
        <taxon>Burkholderiales</taxon>
        <taxon>Comamonadaceae</taxon>
        <taxon>Alicycliphilus</taxon>
    </lineage>
</organism>
<dbReference type="SUPFAM" id="SSF53850">
    <property type="entry name" value="Periplasmic binding protein-like II"/>
    <property type="match status" value="1"/>
</dbReference>
<dbReference type="InterPro" id="IPR000847">
    <property type="entry name" value="LysR_HTH_N"/>
</dbReference>
<protein>
    <submittedName>
        <fullName evidence="6">LysR family transcriptional regulator</fullName>
    </submittedName>
</protein>
<keyword evidence="2" id="KW-0805">Transcription regulation</keyword>
<keyword evidence="4" id="KW-0804">Transcription</keyword>
<reference evidence="6 7" key="1">
    <citation type="submission" date="2018-09" db="EMBL/GenBank/DDBJ databases">
        <title>Genome comparison of Alicycliphilus sp. BQ1, a polyurethanolytic bacterium, with its closest phylogenetic relatives Alicycliphilus denitrificans BC and K601, unable to attack polyurethane.</title>
        <authorList>
            <person name="Loza-Tavera H."/>
            <person name="Lozano L."/>
            <person name="Cevallos M."/>
            <person name="Maya-Lucas O."/>
            <person name="Garcia-Mena J."/>
            <person name="Hernandez J."/>
        </authorList>
    </citation>
    <scope>NUCLEOTIDE SEQUENCE [LARGE SCALE GENOMIC DNA]</scope>
    <source>
        <strain evidence="6 7">BQ1</strain>
    </source>
</reference>
<evidence type="ECO:0000259" key="5">
    <source>
        <dbReference type="PROSITE" id="PS50931"/>
    </source>
</evidence>
<dbReference type="Proteomes" id="UP000216225">
    <property type="component" value="Unassembled WGS sequence"/>
</dbReference>
<evidence type="ECO:0000256" key="3">
    <source>
        <dbReference type="ARBA" id="ARBA00023125"/>
    </source>
</evidence>
<evidence type="ECO:0000313" key="7">
    <source>
        <dbReference type="Proteomes" id="UP000216225"/>
    </source>
</evidence>
<dbReference type="Gene3D" id="3.40.190.10">
    <property type="entry name" value="Periplasmic binding protein-like II"/>
    <property type="match status" value="2"/>
</dbReference>
<dbReference type="InterPro" id="IPR036388">
    <property type="entry name" value="WH-like_DNA-bd_sf"/>
</dbReference>
<gene>
    <name evidence="6" type="ORF">CE154_007665</name>
</gene>
<evidence type="ECO:0000256" key="1">
    <source>
        <dbReference type="ARBA" id="ARBA00009437"/>
    </source>
</evidence>
<sequence length="304" mass="33433">MLDTRSLRHFVAVAQELHFGRAARRLNISQPPLSISIRQLEERMGAALFVRNQRSVELTPAGRVLLNKALLILEELENAVSAAQAAAKGYHGVLRIGYTAASAYEAVPRVIAAYQQRYPLVELELLEMVSTEQIVALRQQRLDLGVLRPVPIKAPLRSHCLLRESLVVAVPQSHPLALCDRIALADCDGVPFIGFDLRNAPYFNSMVEEILHHAHVAPRFVQRATQTHAVVAMVAAGLGLALVPETCTRIRMENLAFKPLHEPPAVGPEVHLCWNRESDSPLIGNFVETAKHALAAQGPDEHGP</sequence>
<evidence type="ECO:0000256" key="4">
    <source>
        <dbReference type="ARBA" id="ARBA00023163"/>
    </source>
</evidence>
<dbReference type="AlphaFoldDB" id="A0A3R7EH78"/>
<dbReference type="InterPro" id="IPR005119">
    <property type="entry name" value="LysR_subst-bd"/>
</dbReference>
<dbReference type="Pfam" id="PF00126">
    <property type="entry name" value="HTH_1"/>
    <property type="match status" value="1"/>
</dbReference>
<dbReference type="PROSITE" id="PS50931">
    <property type="entry name" value="HTH_LYSR"/>
    <property type="match status" value="1"/>
</dbReference>
<dbReference type="GO" id="GO:0003700">
    <property type="term" value="F:DNA-binding transcription factor activity"/>
    <property type="evidence" value="ECO:0007669"/>
    <property type="project" value="InterPro"/>
</dbReference>
<evidence type="ECO:0000256" key="2">
    <source>
        <dbReference type="ARBA" id="ARBA00023015"/>
    </source>
</evidence>
<proteinExistence type="inferred from homology"/>
<dbReference type="FunFam" id="1.10.10.10:FF:000001">
    <property type="entry name" value="LysR family transcriptional regulator"/>
    <property type="match status" value="1"/>
</dbReference>
<dbReference type="PANTHER" id="PTHR30346:SF0">
    <property type="entry name" value="HCA OPERON TRANSCRIPTIONAL ACTIVATOR HCAR"/>
    <property type="match status" value="1"/>
</dbReference>
<keyword evidence="3" id="KW-0238">DNA-binding</keyword>
<name>A0A3R7EH78_9BURK</name>
<accession>A0A3R7EH78</accession>
<dbReference type="SUPFAM" id="SSF46785">
    <property type="entry name" value="Winged helix' DNA-binding domain"/>
    <property type="match status" value="1"/>
</dbReference>